<gene>
    <name evidence="1" type="ORF">BDV23DRAFT_151691</name>
</gene>
<sequence length="86" mass="9747">MIGVLGPIVYKKFVFFLSHGKYADVQASRVQDPYNTQHMYIVVLDSNHQHRPTTNLSGPTIPGNMKLLYQGNRILPQRHLSIARTG</sequence>
<dbReference type="AlphaFoldDB" id="A0A5N7CDZ5"/>
<dbReference type="Proteomes" id="UP000326877">
    <property type="component" value="Unassembled WGS sequence"/>
</dbReference>
<proteinExistence type="predicted"/>
<evidence type="ECO:0000313" key="1">
    <source>
        <dbReference type="EMBL" id="KAE8392159.1"/>
    </source>
</evidence>
<name>A0A5N7CDZ5_PETAA</name>
<dbReference type="EMBL" id="ML735239">
    <property type="protein sequence ID" value="KAE8392159.1"/>
    <property type="molecule type" value="Genomic_DNA"/>
</dbReference>
<reference evidence="1" key="1">
    <citation type="submission" date="2019-04" db="EMBL/GenBank/DDBJ databases">
        <title>Friends and foes A comparative genomics studyof 23 Aspergillus species from section Flavi.</title>
        <authorList>
            <consortium name="DOE Joint Genome Institute"/>
            <person name="Kjaerbolling I."/>
            <person name="Vesth T."/>
            <person name="Frisvad J.C."/>
            <person name="Nybo J.L."/>
            <person name="Theobald S."/>
            <person name="Kildgaard S."/>
            <person name="Isbrandt T."/>
            <person name="Kuo A."/>
            <person name="Sato A."/>
            <person name="Lyhne E.K."/>
            <person name="Kogle M.E."/>
            <person name="Wiebenga A."/>
            <person name="Kun R.S."/>
            <person name="Lubbers R.J."/>
            <person name="Makela M.R."/>
            <person name="Barry K."/>
            <person name="Chovatia M."/>
            <person name="Clum A."/>
            <person name="Daum C."/>
            <person name="Haridas S."/>
            <person name="He G."/>
            <person name="LaButti K."/>
            <person name="Lipzen A."/>
            <person name="Mondo S."/>
            <person name="Riley R."/>
            <person name="Salamov A."/>
            <person name="Simmons B.A."/>
            <person name="Magnuson J.K."/>
            <person name="Henrissat B."/>
            <person name="Mortensen U.H."/>
            <person name="Larsen T.O."/>
            <person name="Devries R.P."/>
            <person name="Grigoriev I.V."/>
            <person name="Machida M."/>
            <person name="Baker S.E."/>
            <person name="Andersen M.R."/>
        </authorList>
    </citation>
    <scope>NUCLEOTIDE SEQUENCE [LARGE SCALE GENOMIC DNA]</scope>
    <source>
        <strain evidence="1">IBT 14317</strain>
    </source>
</reference>
<organism evidence="1">
    <name type="scientific">Petromyces alliaceus</name>
    <name type="common">Aspergillus alliaceus</name>
    <dbReference type="NCBI Taxonomy" id="209559"/>
    <lineage>
        <taxon>Eukaryota</taxon>
        <taxon>Fungi</taxon>
        <taxon>Dikarya</taxon>
        <taxon>Ascomycota</taxon>
        <taxon>Pezizomycotina</taxon>
        <taxon>Eurotiomycetes</taxon>
        <taxon>Eurotiomycetidae</taxon>
        <taxon>Eurotiales</taxon>
        <taxon>Aspergillaceae</taxon>
        <taxon>Aspergillus</taxon>
        <taxon>Aspergillus subgen. Circumdati</taxon>
    </lineage>
</organism>
<accession>A0A5N7CDZ5</accession>
<protein>
    <submittedName>
        <fullName evidence="1">Uncharacterized protein</fullName>
    </submittedName>
</protein>